<dbReference type="InterPro" id="IPR051917">
    <property type="entry name" value="Transposase-Integrase"/>
</dbReference>
<dbReference type="PANTHER" id="PTHR10948">
    <property type="entry name" value="TRANSPOSASE"/>
    <property type="match status" value="1"/>
</dbReference>
<organism evidence="1 2">
    <name type="scientific">Candidatus Yonathbacteria bacterium RIFCSPLOWO2_01_FULL_43_27</name>
    <dbReference type="NCBI Taxonomy" id="1802726"/>
    <lineage>
        <taxon>Bacteria</taxon>
        <taxon>Candidatus Yonathiibacteriota</taxon>
    </lineage>
</organism>
<dbReference type="InterPro" id="IPR036397">
    <property type="entry name" value="RNaseH_sf"/>
</dbReference>
<evidence type="ECO:0000313" key="1">
    <source>
        <dbReference type="EMBL" id="OHA82513.1"/>
    </source>
</evidence>
<protein>
    <recommendedName>
        <fullName evidence="3">Integrase catalytic domain-containing protein</fullName>
    </recommendedName>
</protein>
<name>A0A1G2SBV0_9BACT</name>
<dbReference type="AlphaFoldDB" id="A0A1G2SBV0"/>
<dbReference type="GO" id="GO:0004803">
    <property type="term" value="F:transposase activity"/>
    <property type="evidence" value="ECO:0007669"/>
    <property type="project" value="TreeGrafter"/>
</dbReference>
<comment type="caution">
    <text evidence="1">The sequence shown here is derived from an EMBL/GenBank/DDBJ whole genome shotgun (WGS) entry which is preliminary data.</text>
</comment>
<sequence length="178" mass="19994">MITDVGTGNAWHSVSISEVRWKGYLTLFLHSKIVGHLTVVPATHLLTGKLIANKKPSVMVTSMKSIQKKVAVTTWTMDNGIENQQHEQFGIPTYFCTPGSPWQKPHVESSIGLIRRWFLPKGTDLAKVPDATFQSMLHTMNHKYRKSLGYRSAYEVSIGCAIIEKVPRLSRSKAIAFR</sequence>
<dbReference type="InterPro" id="IPR012337">
    <property type="entry name" value="RNaseH-like_sf"/>
</dbReference>
<dbReference type="EMBL" id="MHUV01000006">
    <property type="protein sequence ID" value="OHA82513.1"/>
    <property type="molecule type" value="Genomic_DNA"/>
</dbReference>
<dbReference type="GO" id="GO:0032196">
    <property type="term" value="P:transposition"/>
    <property type="evidence" value="ECO:0007669"/>
    <property type="project" value="TreeGrafter"/>
</dbReference>
<dbReference type="STRING" id="1802726.A3B07_02730"/>
<evidence type="ECO:0008006" key="3">
    <source>
        <dbReference type="Google" id="ProtNLM"/>
    </source>
</evidence>
<proteinExistence type="predicted"/>
<dbReference type="Proteomes" id="UP000178817">
    <property type="component" value="Unassembled WGS sequence"/>
</dbReference>
<dbReference type="SUPFAM" id="SSF53098">
    <property type="entry name" value="Ribonuclease H-like"/>
    <property type="match status" value="1"/>
</dbReference>
<dbReference type="Gene3D" id="3.30.420.10">
    <property type="entry name" value="Ribonuclease H-like superfamily/Ribonuclease H"/>
    <property type="match status" value="1"/>
</dbReference>
<evidence type="ECO:0000313" key="2">
    <source>
        <dbReference type="Proteomes" id="UP000178817"/>
    </source>
</evidence>
<reference evidence="1 2" key="1">
    <citation type="journal article" date="2016" name="Nat. Commun.">
        <title>Thousands of microbial genomes shed light on interconnected biogeochemical processes in an aquifer system.</title>
        <authorList>
            <person name="Anantharaman K."/>
            <person name="Brown C.T."/>
            <person name="Hug L.A."/>
            <person name="Sharon I."/>
            <person name="Castelle C.J."/>
            <person name="Probst A.J."/>
            <person name="Thomas B.C."/>
            <person name="Singh A."/>
            <person name="Wilkins M.J."/>
            <person name="Karaoz U."/>
            <person name="Brodie E.L."/>
            <person name="Williams K.H."/>
            <person name="Hubbard S.S."/>
            <person name="Banfield J.F."/>
        </authorList>
    </citation>
    <scope>NUCLEOTIDE SEQUENCE [LARGE SCALE GENOMIC DNA]</scope>
</reference>
<dbReference type="GO" id="GO:0003676">
    <property type="term" value="F:nucleic acid binding"/>
    <property type="evidence" value="ECO:0007669"/>
    <property type="project" value="InterPro"/>
</dbReference>
<dbReference type="PANTHER" id="PTHR10948:SF23">
    <property type="entry name" value="TRANSPOSASE INSI FOR INSERTION SEQUENCE ELEMENT IS30A-RELATED"/>
    <property type="match status" value="1"/>
</dbReference>
<dbReference type="GO" id="GO:0005829">
    <property type="term" value="C:cytosol"/>
    <property type="evidence" value="ECO:0007669"/>
    <property type="project" value="TreeGrafter"/>
</dbReference>
<accession>A0A1G2SBV0</accession>
<gene>
    <name evidence="1" type="ORF">A3B07_02730</name>
</gene>